<evidence type="ECO:0000256" key="1">
    <source>
        <dbReference type="SAM" id="SignalP"/>
    </source>
</evidence>
<evidence type="ECO:0000313" key="2">
    <source>
        <dbReference type="EMBL" id="TXL72063.1"/>
    </source>
</evidence>
<proteinExistence type="predicted"/>
<comment type="caution">
    <text evidence="2">The sequence shown here is derived from an EMBL/GenBank/DDBJ whole genome shotgun (WGS) entry which is preliminary data.</text>
</comment>
<organism evidence="2 3">
    <name type="scientific">Vineibacter terrae</name>
    <dbReference type="NCBI Taxonomy" id="2586908"/>
    <lineage>
        <taxon>Bacteria</taxon>
        <taxon>Pseudomonadati</taxon>
        <taxon>Pseudomonadota</taxon>
        <taxon>Alphaproteobacteria</taxon>
        <taxon>Hyphomicrobiales</taxon>
        <taxon>Vineibacter</taxon>
    </lineage>
</organism>
<accession>A0A5C8PE66</accession>
<keyword evidence="3" id="KW-1185">Reference proteome</keyword>
<dbReference type="Proteomes" id="UP000321638">
    <property type="component" value="Unassembled WGS sequence"/>
</dbReference>
<dbReference type="AlphaFoldDB" id="A0A5C8PE66"/>
<gene>
    <name evidence="2" type="ORF">FHP25_26925</name>
</gene>
<protein>
    <submittedName>
        <fullName evidence="2">Uncharacterized protein</fullName>
    </submittedName>
</protein>
<dbReference type="OrthoDB" id="8435006at2"/>
<name>A0A5C8PE66_9HYPH</name>
<reference evidence="2 3" key="1">
    <citation type="submission" date="2019-06" db="EMBL/GenBank/DDBJ databases">
        <title>New taxonomy in bacterial strain CC-CFT640, isolated from vineyard.</title>
        <authorList>
            <person name="Lin S.-Y."/>
            <person name="Tsai C.-F."/>
            <person name="Young C.-C."/>
        </authorList>
    </citation>
    <scope>NUCLEOTIDE SEQUENCE [LARGE SCALE GENOMIC DNA]</scope>
    <source>
        <strain evidence="2 3">CC-CFT640</strain>
    </source>
</reference>
<keyword evidence="1" id="KW-0732">Signal</keyword>
<evidence type="ECO:0000313" key="3">
    <source>
        <dbReference type="Proteomes" id="UP000321638"/>
    </source>
</evidence>
<feature type="signal peptide" evidence="1">
    <location>
        <begin position="1"/>
        <end position="18"/>
    </location>
</feature>
<sequence length="184" mass="18759">MAIRISLAATLLAALALAACSDAAPAGRTAATRTGAAPAPSGVAAAQSSRLEALRTSIGHETQAYNIAIGLITDRLQAGTTPTNPELVTLWNEAQTHLDKITADLGRLNALATEVARPAVSSTAPGRAGAPTADTGRMAQGRLAAEINSEIARQNSFLAAERPRLANLGYAVRVGRLGTVRTAG</sequence>
<dbReference type="RefSeq" id="WP_147850091.1">
    <property type="nucleotide sequence ID" value="NZ_VDUZ01000036.1"/>
</dbReference>
<feature type="chain" id="PRO_5022711497" evidence="1">
    <location>
        <begin position="19"/>
        <end position="184"/>
    </location>
</feature>
<dbReference type="PROSITE" id="PS51257">
    <property type="entry name" value="PROKAR_LIPOPROTEIN"/>
    <property type="match status" value="1"/>
</dbReference>
<dbReference type="EMBL" id="VDUZ01000036">
    <property type="protein sequence ID" value="TXL72063.1"/>
    <property type="molecule type" value="Genomic_DNA"/>
</dbReference>